<proteinExistence type="inferred from homology"/>
<sequence>MEYENSVRQETLKKPVDPKRRKRKVSLSMAASVAAAAPLRRLEILLQVQNSQNIKYKDVIQGLQHMKRTDGFRGLFKGNGAYIAQAMSFSIVRTAVRYPLARIIQLHWQQPGKENAKPPILLTGGIEACSLMISTAAAYPMDMVRGRLSVQTGKSPYQYRGIYHALSTIAREEGPRALYKGCLPFTIGQVSQLMHLKILKHLQANAKWGGWKKSSSIIACDGNNKAATEFTGMCDAFKKTIRNDGFKALYRGLVPNLLLKAFPASVVASVIHYGLMEGLGLEVNINHPELSEI</sequence>
<dbReference type="GO" id="GO:0016020">
    <property type="term" value="C:membrane"/>
    <property type="evidence" value="ECO:0007669"/>
    <property type="project" value="UniProtKB-SubCell"/>
</dbReference>
<reference evidence="9 10" key="1">
    <citation type="journal article" date="2018" name="Science">
        <title>The opium poppy genome and morphinan production.</title>
        <authorList>
            <person name="Guo L."/>
            <person name="Winzer T."/>
            <person name="Yang X."/>
            <person name="Li Y."/>
            <person name="Ning Z."/>
            <person name="He Z."/>
            <person name="Teodor R."/>
            <person name="Lu Y."/>
            <person name="Bowser T.A."/>
            <person name="Graham I.A."/>
            <person name="Ye K."/>
        </authorList>
    </citation>
    <scope>NUCLEOTIDE SEQUENCE [LARGE SCALE GENOMIC DNA]</scope>
    <source>
        <strain evidence="10">cv. HN1</strain>
        <tissue evidence="9">Leaves</tissue>
    </source>
</reference>
<dbReference type="PRINTS" id="PR00926">
    <property type="entry name" value="MITOCARRIER"/>
</dbReference>
<keyword evidence="3 6" id="KW-0812">Transmembrane</keyword>
<dbReference type="Pfam" id="PF00153">
    <property type="entry name" value="Mito_carr"/>
    <property type="match status" value="3"/>
</dbReference>
<keyword evidence="10" id="KW-1185">Reference proteome</keyword>
<dbReference type="Proteomes" id="UP000316621">
    <property type="component" value="Chromosome 9"/>
</dbReference>
<dbReference type="PANTHER" id="PTHR24089">
    <property type="entry name" value="SOLUTE CARRIER FAMILY 25"/>
    <property type="match status" value="1"/>
</dbReference>
<keyword evidence="5 6" id="KW-0472">Membrane</keyword>
<evidence type="ECO:0000256" key="2">
    <source>
        <dbReference type="ARBA" id="ARBA00022448"/>
    </source>
</evidence>
<feature type="repeat" description="Solcar" evidence="6">
    <location>
        <begin position="23"/>
        <end position="103"/>
    </location>
</feature>
<dbReference type="GO" id="GO:0055085">
    <property type="term" value="P:transmembrane transport"/>
    <property type="evidence" value="ECO:0007669"/>
    <property type="project" value="InterPro"/>
</dbReference>
<evidence type="ECO:0000256" key="8">
    <source>
        <dbReference type="SAM" id="MobiDB-lite"/>
    </source>
</evidence>
<dbReference type="AlphaFoldDB" id="A0A4Y7L1X3"/>
<feature type="region of interest" description="Disordered" evidence="8">
    <location>
        <begin position="1"/>
        <end position="20"/>
    </location>
</feature>
<evidence type="ECO:0000256" key="7">
    <source>
        <dbReference type="RuleBase" id="RU000488"/>
    </source>
</evidence>
<comment type="similarity">
    <text evidence="7">Belongs to the mitochondrial carrier (TC 2.A.29) family.</text>
</comment>
<name>A0A4Y7L1X3_PAPSO</name>
<accession>A0A4Y7L1X3</accession>
<dbReference type="Gene3D" id="1.50.40.10">
    <property type="entry name" value="Mitochondrial carrier domain"/>
    <property type="match status" value="1"/>
</dbReference>
<feature type="repeat" description="Solcar" evidence="6">
    <location>
        <begin position="118"/>
        <end position="205"/>
    </location>
</feature>
<dbReference type="InterPro" id="IPR002067">
    <property type="entry name" value="MCP"/>
</dbReference>
<protein>
    <submittedName>
        <fullName evidence="9">Uncharacterized protein</fullName>
    </submittedName>
</protein>
<organism evidence="9 10">
    <name type="scientific">Papaver somniferum</name>
    <name type="common">Opium poppy</name>
    <dbReference type="NCBI Taxonomy" id="3469"/>
    <lineage>
        <taxon>Eukaryota</taxon>
        <taxon>Viridiplantae</taxon>
        <taxon>Streptophyta</taxon>
        <taxon>Embryophyta</taxon>
        <taxon>Tracheophyta</taxon>
        <taxon>Spermatophyta</taxon>
        <taxon>Magnoliopsida</taxon>
        <taxon>Ranunculales</taxon>
        <taxon>Papaveraceae</taxon>
        <taxon>Papaveroideae</taxon>
        <taxon>Papaver</taxon>
    </lineage>
</organism>
<evidence type="ECO:0000256" key="5">
    <source>
        <dbReference type="ARBA" id="ARBA00023136"/>
    </source>
</evidence>
<dbReference type="PROSITE" id="PS50920">
    <property type="entry name" value="SOLCAR"/>
    <property type="match status" value="2"/>
</dbReference>
<gene>
    <name evidence="9" type="ORF">C5167_003746</name>
</gene>
<keyword evidence="2 7" id="KW-0813">Transport</keyword>
<feature type="compositionally biased region" description="Basic and acidic residues" evidence="8">
    <location>
        <begin position="1"/>
        <end position="18"/>
    </location>
</feature>
<comment type="subcellular location">
    <subcellularLocation>
        <location evidence="1">Membrane</location>
        <topology evidence="1">Multi-pass membrane protein</topology>
    </subcellularLocation>
</comment>
<dbReference type="InterPro" id="IPR023395">
    <property type="entry name" value="MCP_dom_sf"/>
</dbReference>
<evidence type="ECO:0000256" key="4">
    <source>
        <dbReference type="ARBA" id="ARBA00022737"/>
    </source>
</evidence>
<dbReference type="SUPFAM" id="SSF103506">
    <property type="entry name" value="Mitochondrial carrier"/>
    <property type="match status" value="1"/>
</dbReference>
<evidence type="ECO:0000256" key="6">
    <source>
        <dbReference type="PROSITE-ProRule" id="PRU00282"/>
    </source>
</evidence>
<dbReference type="EMBL" id="CM010723">
    <property type="protein sequence ID" value="RZC79543.1"/>
    <property type="molecule type" value="Genomic_DNA"/>
</dbReference>
<keyword evidence="4" id="KW-0677">Repeat</keyword>
<evidence type="ECO:0000256" key="3">
    <source>
        <dbReference type="ARBA" id="ARBA00022692"/>
    </source>
</evidence>
<dbReference type="InterPro" id="IPR018108">
    <property type="entry name" value="MCP_transmembrane"/>
</dbReference>
<evidence type="ECO:0000256" key="1">
    <source>
        <dbReference type="ARBA" id="ARBA00004141"/>
    </source>
</evidence>
<dbReference type="Gramene" id="RZC79543">
    <property type="protein sequence ID" value="RZC79543"/>
    <property type="gene ID" value="C5167_003746"/>
</dbReference>
<evidence type="ECO:0000313" key="10">
    <source>
        <dbReference type="Proteomes" id="UP000316621"/>
    </source>
</evidence>
<evidence type="ECO:0000313" key="9">
    <source>
        <dbReference type="EMBL" id="RZC79543.1"/>
    </source>
</evidence>